<dbReference type="EMBL" id="CP113089">
    <property type="protein sequence ID" value="WAB82287.1"/>
    <property type="molecule type" value="Genomic_DNA"/>
</dbReference>
<name>A0A9E8MMK8_9MICO</name>
<dbReference type="InterPro" id="IPR006127">
    <property type="entry name" value="ZnuA-like"/>
</dbReference>
<dbReference type="PRINTS" id="PR00690">
    <property type="entry name" value="ADHESNFAMILY"/>
</dbReference>
<sequence>MHDIAAPRARRLAVPALLASSALALGLAGCATPADGASSAGEGLRIVATTTQVADFTREIAGDEAQVTSLIQPNQSSHSFDPTAADLQALGSADVLVINGAGLEEWLDDAIEASGFAGTTVDASAEVVVREFAEGEDAHADEHAGETAEEHAAHSEEEAADEHAGETAEEHAAHSEEETRSEEETHADEAAAEGEEHSHEGEDPHIWTSATNAAAMVDGIATGLAEAAPESAEAFEANAAAYTERLDALDAWIVESMELVPAEQRQLVTNHEAFGYFVEAYGLEYVGAVIPSFDDNAEVSAADIDGLVDAIEQSGASAVFSETSLSPAAAETIASEAGVEVYSGEDGLYGDSLGPDGSDGATYIGAMVHNVQVLLAAWGADAPEPPAAVAD</sequence>
<evidence type="ECO:0000256" key="6">
    <source>
        <dbReference type="SAM" id="MobiDB-lite"/>
    </source>
</evidence>
<organism evidence="8 9">
    <name type="scientific">Microcella daejeonensis</name>
    <dbReference type="NCBI Taxonomy" id="2994971"/>
    <lineage>
        <taxon>Bacteria</taxon>
        <taxon>Bacillati</taxon>
        <taxon>Actinomycetota</taxon>
        <taxon>Actinomycetes</taxon>
        <taxon>Micrococcales</taxon>
        <taxon>Microbacteriaceae</taxon>
        <taxon>Microcella</taxon>
    </lineage>
</organism>
<feature type="chain" id="PRO_5039067867" evidence="7">
    <location>
        <begin position="25"/>
        <end position="391"/>
    </location>
</feature>
<evidence type="ECO:0000256" key="3">
    <source>
        <dbReference type="ARBA" id="ARBA00022723"/>
    </source>
</evidence>
<evidence type="ECO:0000256" key="1">
    <source>
        <dbReference type="ARBA" id="ARBA00004196"/>
    </source>
</evidence>
<accession>A0A9E8MMK8</accession>
<dbReference type="Gene3D" id="3.40.50.1980">
    <property type="entry name" value="Nitrogenase molybdenum iron protein domain"/>
    <property type="match status" value="3"/>
</dbReference>
<dbReference type="PANTHER" id="PTHR42953:SF1">
    <property type="entry name" value="METAL-BINDING PROTEIN HI_0362-RELATED"/>
    <property type="match status" value="1"/>
</dbReference>
<dbReference type="InterPro" id="IPR006128">
    <property type="entry name" value="Lipoprotein_PsaA-like"/>
</dbReference>
<dbReference type="GO" id="GO:0007155">
    <property type="term" value="P:cell adhesion"/>
    <property type="evidence" value="ECO:0007669"/>
    <property type="project" value="InterPro"/>
</dbReference>
<dbReference type="GO" id="GO:0030001">
    <property type="term" value="P:metal ion transport"/>
    <property type="evidence" value="ECO:0007669"/>
    <property type="project" value="InterPro"/>
</dbReference>
<dbReference type="PRINTS" id="PR00691">
    <property type="entry name" value="ADHESINB"/>
</dbReference>
<proteinExistence type="inferred from homology"/>
<evidence type="ECO:0000256" key="4">
    <source>
        <dbReference type="ARBA" id="ARBA00022729"/>
    </source>
</evidence>
<keyword evidence="2 5" id="KW-0813">Transport</keyword>
<comment type="subcellular location">
    <subcellularLocation>
        <location evidence="1">Cell envelope</location>
    </subcellularLocation>
</comment>
<dbReference type="Pfam" id="PF01297">
    <property type="entry name" value="ZnuA"/>
    <property type="match status" value="1"/>
</dbReference>
<dbReference type="RefSeq" id="WP_267782271.1">
    <property type="nucleotide sequence ID" value="NZ_CP113089.1"/>
</dbReference>
<dbReference type="InterPro" id="IPR050492">
    <property type="entry name" value="Bact_metal-bind_prot9"/>
</dbReference>
<keyword evidence="9" id="KW-1185">Reference proteome</keyword>
<evidence type="ECO:0000256" key="5">
    <source>
        <dbReference type="RuleBase" id="RU003512"/>
    </source>
</evidence>
<protein>
    <submittedName>
        <fullName evidence="8">Metal ABC transporter substrate-binding protein</fullName>
    </submittedName>
</protein>
<dbReference type="KEGG" id="mdb:OVN18_04575"/>
<reference evidence="8" key="1">
    <citation type="submission" date="2022-11" db="EMBL/GenBank/DDBJ databases">
        <title>Description of Microcella daejonensis nov. sp, isolated from riverside soil.</title>
        <authorList>
            <person name="Molina K.M."/>
            <person name="Kim S.B."/>
        </authorList>
    </citation>
    <scope>NUCLEOTIDE SEQUENCE</scope>
    <source>
        <strain evidence="8">MMS21-STM12</strain>
    </source>
</reference>
<dbReference type="GO" id="GO:0046872">
    <property type="term" value="F:metal ion binding"/>
    <property type="evidence" value="ECO:0007669"/>
    <property type="project" value="UniProtKB-KW"/>
</dbReference>
<evidence type="ECO:0000313" key="8">
    <source>
        <dbReference type="EMBL" id="WAB82287.1"/>
    </source>
</evidence>
<gene>
    <name evidence="8" type="ORF">OVN18_04575</name>
</gene>
<dbReference type="InterPro" id="IPR006129">
    <property type="entry name" value="AdhesinB"/>
</dbReference>
<feature type="region of interest" description="Disordered" evidence="6">
    <location>
        <begin position="136"/>
        <end position="204"/>
    </location>
</feature>
<dbReference type="PANTHER" id="PTHR42953">
    <property type="entry name" value="HIGH-AFFINITY ZINC UPTAKE SYSTEM PROTEIN ZNUA-RELATED"/>
    <property type="match status" value="1"/>
</dbReference>
<dbReference type="AlphaFoldDB" id="A0A9E8MMK8"/>
<feature type="signal peptide" evidence="7">
    <location>
        <begin position="1"/>
        <end position="24"/>
    </location>
</feature>
<dbReference type="SUPFAM" id="SSF53807">
    <property type="entry name" value="Helical backbone' metal receptor"/>
    <property type="match status" value="1"/>
</dbReference>
<evidence type="ECO:0000256" key="7">
    <source>
        <dbReference type="SAM" id="SignalP"/>
    </source>
</evidence>
<evidence type="ECO:0000256" key="2">
    <source>
        <dbReference type="ARBA" id="ARBA00022448"/>
    </source>
</evidence>
<keyword evidence="3" id="KW-0479">Metal-binding</keyword>
<dbReference type="Proteomes" id="UP001164706">
    <property type="component" value="Chromosome"/>
</dbReference>
<keyword evidence="4 7" id="KW-0732">Signal</keyword>
<dbReference type="GO" id="GO:0030313">
    <property type="term" value="C:cell envelope"/>
    <property type="evidence" value="ECO:0007669"/>
    <property type="project" value="UniProtKB-SubCell"/>
</dbReference>
<comment type="similarity">
    <text evidence="5">Belongs to the bacterial solute-binding protein 9 family.</text>
</comment>
<evidence type="ECO:0000313" key="9">
    <source>
        <dbReference type="Proteomes" id="UP001164706"/>
    </source>
</evidence>